<comment type="caution">
    <text evidence="2">The sequence shown here is derived from an EMBL/GenBank/DDBJ whole genome shotgun (WGS) entry which is preliminary data.</text>
</comment>
<feature type="region of interest" description="Disordered" evidence="1">
    <location>
        <begin position="416"/>
        <end position="564"/>
    </location>
</feature>
<feature type="region of interest" description="Disordered" evidence="1">
    <location>
        <begin position="79"/>
        <end position="98"/>
    </location>
</feature>
<keyword evidence="3" id="KW-1185">Reference proteome</keyword>
<gene>
    <name evidence="2" type="ORF">BcabD6B2_29950</name>
</gene>
<dbReference type="GeneID" id="94195041"/>
<dbReference type="EMBL" id="BPLF01000002">
    <property type="protein sequence ID" value="GIX63560.1"/>
    <property type="molecule type" value="Genomic_DNA"/>
</dbReference>
<name>A0AAV4LV24_BABCB</name>
<dbReference type="RefSeq" id="XP_067715629.1">
    <property type="nucleotide sequence ID" value="XM_067859528.1"/>
</dbReference>
<feature type="region of interest" description="Disordered" evidence="1">
    <location>
        <begin position="108"/>
        <end position="391"/>
    </location>
</feature>
<dbReference type="Proteomes" id="UP001497744">
    <property type="component" value="Unassembled WGS sequence"/>
</dbReference>
<protein>
    <submittedName>
        <fullName evidence="2">Immediate early protein, putative</fullName>
    </submittedName>
</protein>
<dbReference type="AlphaFoldDB" id="A0AAV4LV24"/>
<feature type="compositionally biased region" description="Polar residues" evidence="1">
    <location>
        <begin position="342"/>
        <end position="377"/>
    </location>
</feature>
<feature type="compositionally biased region" description="Polar residues" evidence="1">
    <location>
        <begin position="492"/>
        <end position="505"/>
    </location>
</feature>
<evidence type="ECO:0000313" key="3">
    <source>
        <dbReference type="Proteomes" id="UP001497744"/>
    </source>
</evidence>
<feature type="compositionally biased region" description="Polar residues" evidence="1">
    <location>
        <begin position="271"/>
        <end position="298"/>
    </location>
</feature>
<sequence length="669" mass="71699">MNPQNAYGSINYALITFRCVPVEDKCSNVTCPPNAHCEHHNNSVRCECDPGTISVNNRCIDAAQQEDHSNVDAKISGVDVEPPETVGNGDDTDSPVDGITESQYVNEMKKKDSESGDITIHDEDLASTDHDVDIGEAGSEGESYDESLKNEGEVLGEEEPNQNNMDSSLVKHPTGPEIITTPGRTQPSRVIHGDTPGESDSGDKSMTENEHKDDLYNGAHNRSTDDLPKLDTNSSTEETEVIVGGSSSLEKADDEQSSAKSDVIGYPDNVTIESTPNVSNNPTDDATSPHTPTNTDFATTGIPIEKTGSTVDLDRTGADGSLTISGIDSPFNHGGTSRRPSESNVPNLQSTGPPEKSQQTDVGYALSNTDQDSNGITGKQARGPGITGSEESKYELALTKKRSFKTTATGVKAAIHSISNWLPTTGTGDDKQTKGTSASGWDHPTSVPEDMKLRVSSQSEQKPSNEEDANCSSDSSDPDKCQPGADGMNAGTPMNSAGVQGSPISITERKTTRSHDNTNDSQASDIGGLSNPDATSLHPAHSQTAHAVQPEGIVEDQTHHNRRSRRIARAAIPPYHPLTPSPPTIQLSRVFANHITGQRENGPSHPQAVSRAAKGPEQMFKSFYCEIPSGYSDPDSYDTDGLPDYIQVEMSHDPAQGTRYRYRYCTHIE</sequence>
<reference evidence="2 3" key="1">
    <citation type="submission" date="2021-06" db="EMBL/GenBank/DDBJ databases">
        <title>Genome sequence of Babesia caballi.</title>
        <authorList>
            <person name="Yamagishi J."/>
            <person name="Kidaka T."/>
            <person name="Ochi A."/>
        </authorList>
    </citation>
    <scope>NUCLEOTIDE SEQUENCE [LARGE SCALE GENOMIC DNA]</scope>
    <source>
        <strain evidence="2">USDA-D6B2</strain>
    </source>
</reference>
<feature type="compositionally biased region" description="Basic and acidic residues" evidence="1">
    <location>
        <begin position="108"/>
        <end position="133"/>
    </location>
</feature>
<evidence type="ECO:0000313" key="2">
    <source>
        <dbReference type="EMBL" id="GIX63560.1"/>
    </source>
</evidence>
<evidence type="ECO:0000256" key="1">
    <source>
        <dbReference type="SAM" id="MobiDB-lite"/>
    </source>
</evidence>
<feature type="compositionally biased region" description="Basic and acidic residues" evidence="1">
    <location>
        <begin position="507"/>
        <end position="518"/>
    </location>
</feature>
<organism evidence="2 3">
    <name type="scientific">Babesia caballi</name>
    <dbReference type="NCBI Taxonomy" id="5871"/>
    <lineage>
        <taxon>Eukaryota</taxon>
        <taxon>Sar</taxon>
        <taxon>Alveolata</taxon>
        <taxon>Apicomplexa</taxon>
        <taxon>Aconoidasida</taxon>
        <taxon>Piroplasmida</taxon>
        <taxon>Babesiidae</taxon>
        <taxon>Babesia</taxon>
    </lineage>
</organism>
<feature type="compositionally biased region" description="Basic and acidic residues" evidence="1">
    <location>
        <begin position="201"/>
        <end position="215"/>
    </location>
</feature>
<accession>A0AAV4LV24</accession>
<proteinExistence type="predicted"/>